<organism evidence="10 11">
    <name type="scientific">Gulosibacter faecalis</name>
    <dbReference type="NCBI Taxonomy" id="272240"/>
    <lineage>
        <taxon>Bacteria</taxon>
        <taxon>Bacillati</taxon>
        <taxon>Actinomycetota</taxon>
        <taxon>Actinomycetes</taxon>
        <taxon>Micrococcales</taxon>
        <taxon>Microbacteriaceae</taxon>
        <taxon>Gulosibacter</taxon>
    </lineage>
</organism>
<dbReference type="PRINTS" id="PR01181">
    <property type="entry name" value="DAPDCRBXLASE"/>
</dbReference>
<dbReference type="RefSeq" id="WP_019617747.1">
    <property type="nucleotide sequence ID" value="NZ_JBHUNE010000006.1"/>
</dbReference>
<protein>
    <recommendedName>
        <fullName evidence="6 7">Diaminopimelate decarboxylase</fullName>
        <shortName evidence="6">DAP decarboxylase</shortName>
        <shortName evidence="6">DAPDC</shortName>
        <ecNumber evidence="6 7">4.1.1.20</ecNumber>
    </recommendedName>
</protein>
<dbReference type="PANTHER" id="PTHR43727:SF2">
    <property type="entry name" value="GROUP IV DECARBOXYLASE"/>
    <property type="match status" value="1"/>
</dbReference>
<feature type="domain" description="Orn/DAP/Arg decarboxylase 2 N-terminal" evidence="9">
    <location>
        <begin position="77"/>
        <end position="321"/>
    </location>
</feature>
<feature type="binding site" evidence="6">
    <location>
        <position position="361"/>
    </location>
    <ligand>
        <name>substrate</name>
    </ligand>
</feature>
<dbReference type="EMBL" id="JBHUNE010000006">
    <property type="protein sequence ID" value="MFD2758510.1"/>
    <property type="molecule type" value="Genomic_DNA"/>
</dbReference>
<evidence type="ECO:0000256" key="3">
    <source>
        <dbReference type="ARBA" id="ARBA00022898"/>
    </source>
</evidence>
<keyword evidence="6" id="KW-0028">Amino-acid biosynthesis</keyword>
<evidence type="ECO:0000313" key="11">
    <source>
        <dbReference type="Proteomes" id="UP001597492"/>
    </source>
</evidence>
<evidence type="ECO:0000256" key="4">
    <source>
        <dbReference type="ARBA" id="ARBA00023154"/>
    </source>
</evidence>
<dbReference type="InterPro" id="IPR029066">
    <property type="entry name" value="PLP-binding_barrel"/>
</dbReference>
<dbReference type="PRINTS" id="PR01179">
    <property type="entry name" value="ODADCRBXLASE"/>
</dbReference>
<comment type="cofactor">
    <cofactor evidence="1 6 8">
        <name>pyridoxal 5'-phosphate</name>
        <dbReference type="ChEBI" id="CHEBI:597326"/>
    </cofactor>
</comment>
<dbReference type="HAMAP" id="MF_02120">
    <property type="entry name" value="LysA"/>
    <property type="match status" value="1"/>
</dbReference>
<dbReference type="GO" id="GO:0008836">
    <property type="term" value="F:diaminopimelate decarboxylase activity"/>
    <property type="evidence" value="ECO:0007669"/>
    <property type="project" value="UniProtKB-EC"/>
</dbReference>
<feature type="modified residue" description="N6-(pyridoxal phosphate)lysine" evidence="6">
    <location>
        <position position="95"/>
    </location>
</feature>
<feature type="binding site" evidence="6">
    <location>
        <begin position="315"/>
        <end position="318"/>
    </location>
    <ligand>
        <name>pyridoxal 5'-phosphate</name>
        <dbReference type="ChEBI" id="CHEBI:597326"/>
    </ligand>
</feature>
<evidence type="ECO:0000256" key="6">
    <source>
        <dbReference type="HAMAP-Rule" id="MF_02120"/>
    </source>
</evidence>
<feature type="binding site" evidence="6">
    <location>
        <position position="422"/>
    </location>
    <ligand>
        <name>substrate</name>
    </ligand>
</feature>
<keyword evidence="4 6" id="KW-0457">Lysine biosynthesis</keyword>
<evidence type="ECO:0000259" key="9">
    <source>
        <dbReference type="Pfam" id="PF02784"/>
    </source>
</evidence>
<dbReference type="Gene3D" id="2.40.37.10">
    <property type="entry name" value="Lyase, Ornithine Decarboxylase, Chain A, domain 1"/>
    <property type="match status" value="1"/>
</dbReference>
<feature type="binding site" evidence="6">
    <location>
        <position position="273"/>
    </location>
    <ligand>
        <name>pyridoxal 5'-phosphate</name>
        <dbReference type="ChEBI" id="CHEBI:597326"/>
    </ligand>
</feature>
<comment type="subunit">
    <text evidence="6">Homodimer.</text>
</comment>
<dbReference type="InterPro" id="IPR009006">
    <property type="entry name" value="Ala_racemase/Decarboxylase_C"/>
</dbReference>
<comment type="function">
    <text evidence="6">Specifically catalyzes the decarboxylation of meso-diaminopimelate (meso-DAP) to L-lysine.</text>
</comment>
<evidence type="ECO:0000256" key="1">
    <source>
        <dbReference type="ARBA" id="ARBA00001933"/>
    </source>
</evidence>
<name>A0ABW5UZ50_9MICO</name>
<feature type="binding site" evidence="6">
    <location>
        <position position="393"/>
    </location>
    <ligand>
        <name>substrate</name>
    </ligand>
</feature>
<feature type="binding site" evidence="6">
    <location>
        <position position="365"/>
    </location>
    <ligand>
        <name>substrate</name>
    </ligand>
</feature>
<dbReference type="Gene3D" id="3.20.20.10">
    <property type="entry name" value="Alanine racemase"/>
    <property type="match status" value="1"/>
</dbReference>
<evidence type="ECO:0000256" key="8">
    <source>
        <dbReference type="RuleBase" id="RU003738"/>
    </source>
</evidence>
<dbReference type="PROSITE" id="PS00878">
    <property type="entry name" value="ODR_DC_2_1"/>
    <property type="match status" value="1"/>
</dbReference>
<dbReference type="InterPro" id="IPR000183">
    <property type="entry name" value="Orn/DAP/Arg_de-COase"/>
</dbReference>
<comment type="similarity">
    <text evidence="6">Belongs to the Orn/Lys/Arg decarboxylase class-II family. LysA subfamily.</text>
</comment>
<dbReference type="InterPro" id="IPR022653">
    <property type="entry name" value="De-COase2_pyr-phos_BS"/>
</dbReference>
<sequence length="471" mass="49610">MHASDDTPLAPAWLEVPTDTGLLDHDVWPTTAERSAEGELMLGGVAASDLVAAHGSPLYVLDETAARGRASGILDAFRTAFDAIGANVDLHYASKALLTIDIAEWMAEAGLGLDVASGGELEVALAAGVAPATIGMHGNNKSRGELERAVGAGVGSIIVDSLSEIALLADVAEKAGRVQSVMVRINVGIHASTHDYLATSHEDQKFGLTREDAVKAVRRIRSAPSLELLGLHSHIGSSIYEPSGFGAAAERLMRLRAELLADGPIPEVNLGGGFGINYLPSDDAPDIADLARGIAAEVDRVCRETSTDMPRFVFEPGRSIIGPAGVTLYTVGTTKRVTVPGERGGTREYVAVDGGMSDNIRPALYGADYCVRVANRTSSAPATLVRVVGKHCESGDIVVNHDYLPDDVTAGDLLAVPATGAYCWSMASNYNYLERPAIVAVRDGVAREVVRRVTINDLLALDAGWNRKANQ</sequence>
<reference evidence="11" key="1">
    <citation type="journal article" date="2019" name="Int. J. Syst. Evol. Microbiol.">
        <title>The Global Catalogue of Microorganisms (GCM) 10K type strain sequencing project: providing services to taxonomists for standard genome sequencing and annotation.</title>
        <authorList>
            <consortium name="The Broad Institute Genomics Platform"/>
            <consortium name="The Broad Institute Genome Sequencing Center for Infectious Disease"/>
            <person name="Wu L."/>
            <person name="Ma J."/>
        </authorList>
    </citation>
    <scope>NUCLEOTIDE SEQUENCE [LARGE SCALE GENOMIC DNA]</scope>
    <source>
        <strain evidence="11">TISTR 1514</strain>
    </source>
</reference>
<evidence type="ECO:0000256" key="7">
    <source>
        <dbReference type="NCBIfam" id="TIGR01048"/>
    </source>
</evidence>
<dbReference type="InterPro" id="IPR002986">
    <property type="entry name" value="DAP_deCOOHase_LysA"/>
</dbReference>
<dbReference type="CDD" id="cd06828">
    <property type="entry name" value="PLPDE_III_DapDC"/>
    <property type="match status" value="1"/>
</dbReference>
<evidence type="ECO:0000313" key="10">
    <source>
        <dbReference type="EMBL" id="MFD2758510.1"/>
    </source>
</evidence>
<dbReference type="SUPFAM" id="SSF50621">
    <property type="entry name" value="Alanine racemase C-terminal domain-like"/>
    <property type="match status" value="1"/>
</dbReference>
<evidence type="ECO:0000256" key="2">
    <source>
        <dbReference type="ARBA" id="ARBA00022793"/>
    </source>
</evidence>
<keyword evidence="3 6" id="KW-0663">Pyridoxal phosphate</keyword>
<dbReference type="NCBIfam" id="TIGR01048">
    <property type="entry name" value="lysA"/>
    <property type="match status" value="1"/>
</dbReference>
<feature type="binding site" evidence="6">
    <location>
        <position position="422"/>
    </location>
    <ligand>
        <name>pyridoxal 5'-phosphate</name>
        <dbReference type="ChEBI" id="CHEBI:597326"/>
    </ligand>
</feature>
<proteinExistence type="inferred from homology"/>
<evidence type="ECO:0000256" key="5">
    <source>
        <dbReference type="ARBA" id="ARBA00023239"/>
    </source>
</evidence>
<dbReference type="Pfam" id="PF02784">
    <property type="entry name" value="Orn_Arg_deC_N"/>
    <property type="match status" value="1"/>
</dbReference>
<keyword evidence="2 6" id="KW-0210">Decarboxylase</keyword>
<comment type="caution">
    <text evidence="10">The sequence shown here is derived from an EMBL/GenBank/DDBJ whole genome shotgun (WGS) entry which is preliminary data.</text>
</comment>
<gene>
    <name evidence="6 10" type="primary">lysA</name>
    <name evidence="10" type="ORF">ACFSW7_08980</name>
</gene>
<dbReference type="SUPFAM" id="SSF51419">
    <property type="entry name" value="PLP-binding barrel"/>
    <property type="match status" value="1"/>
</dbReference>
<comment type="catalytic activity">
    <reaction evidence="6 8">
        <text>meso-2,6-diaminopimelate + H(+) = L-lysine + CO2</text>
        <dbReference type="Rhea" id="RHEA:15101"/>
        <dbReference type="ChEBI" id="CHEBI:15378"/>
        <dbReference type="ChEBI" id="CHEBI:16526"/>
        <dbReference type="ChEBI" id="CHEBI:32551"/>
        <dbReference type="ChEBI" id="CHEBI:57791"/>
        <dbReference type="EC" id="4.1.1.20"/>
    </reaction>
</comment>
<keyword evidence="11" id="KW-1185">Reference proteome</keyword>
<dbReference type="PANTHER" id="PTHR43727">
    <property type="entry name" value="DIAMINOPIMELATE DECARBOXYLASE"/>
    <property type="match status" value="1"/>
</dbReference>
<dbReference type="EC" id="4.1.1.20" evidence="6 7"/>
<accession>A0ABW5UZ50</accession>
<feature type="binding site" evidence="6">
    <location>
        <position position="318"/>
    </location>
    <ligand>
        <name>substrate</name>
    </ligand>
</feature>
<comment type="pathway">
    <text evidence="6 8">Amino-acid biosynthesis; L-lysine biosynthesis via DAP pathway; L-lysine from DL-2,6-diaminopimelate: step 1/1.</text>
</comment>
<dbReference type="Proteomes" id="UP001597492">
    <property type="component" value="Unassembled WGS sequence"/>
</dbReference>
<keyword evidence="5 6" id="KW-0456">Lyase</keyword>
<dbReference type="InterPro" id="IPR022644">
    <property type="entry name" value="De-COase2_N"/>
</dbReference>